<keyword evidence="4" id="KW-0808">Transferase</keyword>
<dbReference type="AlphaFoldDB" id="A0A9Q8INY1"/>
<sequence length="407" mass="48556">MIKVKNKIIKMIKLFIRFCLIILNDILIIFPVKKNLVVFESFKGKDINDNPAAIYDEWIKEFPEYKNLAYFAVKVSEFKTLKEKYPDVKMVRRFLPKWVWIMARSNFWIFNSRTPNWWKKNKGTTYMQTWHGTPLKKLGIDIANVKMPGTDTDKYKRRFVNEAHRWDYLIAPNQYSHQIFARAFDFNNQFLDIGYPRNDVLYNSDNSENIAKLKYSLIGDKKAKVITYAPTWRDDDYKTKGVYNFELPFSLKQFFDNVDDNTILIIRPHYLVKDAIDISGYEGRVKIMAEEDISNLYLISDLLITDYSSVMFDYANLRRPMLFFAYDLNHYEEELRGFYFDYKKDVPGPLVQDANSFYSKINEFNEIGKFKDYDNQFNLFYDKFCSWESANSSKSFVKIMRGINNER</sequence>
<evidence type="ECO:0000256" key="2">
    <source>
        <dbReference type="ARBA" id="ARBA00010488"/>
    </source>
</evidence>
<keyword evidence="6 7" id="KW-0472">Membrane</keyword>
<dbReference type="GO" id="GO:0019350">
    <property type="term" value="P:teichoic acid biosynthetic process"/>
    <property type="evidence" value="ECO:0007669"/>
    <property type="project" value="UniProtKB-KW"/>
</dbReference>
<evidence type="ECO:0000313" key="8">
    <source>
        <dbReference type="EMBL" id="TPR45130.1"/>
    </source>
</evidence>
<dbReference type="GeneID" id="58108098"/>
<dbReference type="SUPFAM" id="SSF53756">
    <property type="entry name" value="UDP-Glycosyltransferase/glycogen phosphorylase"/>
    <property type="match status" value="1"/>
</dbReference>
<keyword evidence="7" id="KW-0812">Transmembrane</keyword>
<dbReference type="RefSeq" id="WP_140924111.1">
    <property type="nucleotide sequence ID" value="NZ_QUBF01000002.1"/>
</dbReference>
<gene>
    <name evidence="8" type="ORF">DY130_02750</name>
</gene>
<evidence type="ECO:0000313" key="9">
    <source>
        <dbReference type="Proteomes" id="UP000784700"/>
    </source>
</evidence>
<dbReference type="Pfam" id="PF04464">
    <property type="entry name" value="Glyphos_transf"/>
    <property type="match status" value="1"/>
</dbReference>
<dbReference type="InterPro" id="IPR043149">
    <property type="entry name" value="TagF_N"/>
</dbReference>
<evidence type="ECO:0000256" key="6">
    <source>
        <dbReference type="ARBA" id="ARBA00023136"/>
    </source>
</evidence>
<comment type="similarity">
    <text evidence="2">Belongs to the CDP-glycerol glycerophosphotransferase family.</text>
</comment>
<dbReference type="Gene3D" id="3.40.50.12580">
    <property type="match status" value="1"/>
</dbReference>
<keyword evidence="7" id="KW-1133">Transmembrane helix</keyword>
<reference evidence="8" key="1">
    <citation type="submission" date="2018-08" db="EMBL/GenBank/DDBJ databases">
        <title>Comparative genomics of wild bee and flower associated Lactobacillus reveals potential adaptation to the bee host.</title>
        <authorList>
            <person name="Vuong H.Q."/>
            <person name="Mcfrederick Q.S."/>
        </authorList>
    </citation>
    <scope>NUCLEOTIDE SEQUENCE</scope>
    <source>
        <strain evidence="8">HV_63</strain>
    </source>
</reference>
<feature type="transmembrane region" description="Helical" evidence="7">
    <location>
        <begin position="12"/>
        <end position="32"/>
    </location>
</feature>
<dbReference type="GO" id="GO:0047355">
    <property type="term" value="F:CDP-glycerol glycerophosphotransferase activity"/>
    <property type="evidence" value="ECO:0007669"/>
    <property type="project" value="InterPro"/>
</dbReference>
<dbReference type="InterPro" id="IPR007554">
    <property type="entry name" value="Glycerophosphate_synth"/>
</dbReference>
<dbReference type="Gene3D" id="3.40.50.11820">
    <property type="match status" value="1"/>
</dbReference>
<dbReference type="InterPro" id="IPR043148">
    <property type="entry name" value="TagF_C"/>
</dbReference>
<keyword evidence="3" id="KW-1003">Cell membrane</keyword>
<dbReference type="PANTHER" id="PTHR37316:SF3">
    <property type="entry name" value="TEICHOIC ACID GLYCEROL-PHOSPHATE TRANSFERASE"/>
    <property type="match status" value="1"/>
</dbReference>
<proteinExistence type="inferred from homology"/>
<dbReference type="GO" id="GO:0005886">
    <property type="term" value="C:plasma membrane"/>
    <property type="evidence" value="ECO:0007669"/>
    <property type="project" value="UniProtKB-SubCell"/>
</dbReference>
<comment type="subcellular location">
    <subcellularLocation>
        <location evidence="1">Cell membrane</location>
        <topology evidence="1">Peripheral membrane protein</topology>
    </subcellularLocation>
</comment>
<dbReference type="PANTHER" id="PTHR37316">
    <property type="entry name" value="TEICHOIC ACID GLYCEROL-PHOSPHATE PRIMASE"/>
    <property type="match status" value="1"/>
</dbReference>
<accession>A0A9Q8INY1</accession>
<keyword evidence="5" id="KW-0777">Teichoic acid biosynthesis</keyword>
<evidence type="ECO:0000256" key="5">
    <source>
        <dbReference type="ARBA" id="ARBA00022944"/>
    </source>
</evidence>
<dbReference type="EMBL" id="QUBG01000002">
    <property type="protein sequence ID" value="TPR45130.1"/>
    <property type="molecule type" value="Genomic_DNA"/>
</dbReference>
<dbReference type="InterPro" id="IPR051612">
    <property type="entry name" value="Teichoic_Acid_Biosynth"/>
</dbReference>
<dbReference type="Proteomes" id="UP000784700">
    <property type="component" value="Unassembled WGS sequence"/>
</dbReference>
<comment type="caution">
    <text evidence="8">The sequence shown here is derived from an EMBL/GenBank/DDBJ whole genome shotgun (WGS) entry which is preliminary data.</text>
</comment>
<name>A0A9Q8INY1_9LACO</name>
<evidence type="ECO:0000256" key="4">
    <source>
        <dbReference type="ARBA" id="ARBA00022679"/>
    </source>
</evidence>
<evidence type="ECO:0000256" key="3">
    <source>
        <dbReference type="ARBA" id="ARBA00022475"/>
    </source>
</evidence>
<organism evidence="8 9">
    <name type="scientific">Apilactobacillus micheneri</name>
    <dbReference type="NCBI Taxonomy" id="1899430"/>
    <lineage>
        <taxon>Bacteria</taxon>
        <taxon>Bacillati</taxon>
        <taxon>Bacillota</taxon>
        <taxon>Bacilli</taxon>
        <taxon>Lactobacillales</taxon>
        <taxon>Lactobacillaceae</taxon>
        <taxon>Apilactobacillus</taxon>
    </lineage>
</organism>
<protein>
    <submittedName>
        <fullName evidence="8">CDP-glycerol glycerophosphotransferase family protein</fullName>
    </submittedName>
</protein>
<evidence type="ECO:0000256" key="1">
    <source>
        <dbReference type="ARBA" id="ARBA00004202"/>
    </source>
</evidence>
<evidence type="ECO:0000256" key="7">
    <source>
        <dbReference type="SAM" id="Phobius"/>
    </source>
</evidence>